<feature type="compositionally biased region" description="Basic and acidic residues" evidence="2">
    <location>
        <begin position="262"/>
        <end position="451"/>
    </location>
</feature>
<dbReference type="PROSITE" id="PS50158">
    <property type="entry name" value="ZF_CCHC"/>
    <property type="match status" value="2"/>
</dbReference>
<reference evidence="4 5" key="1">
    <citation type="submission" date="2020-02" db="EMBL/GenBank/DDBJ databases">
        <authorList>
            <person name="Ferguson B K."/>
        </authorList>
    </citation>
    <scope>NUCLEOTIDE SEQUENCE [LARGE SCALE GENOMIC DNA]</scope>
</reference>
<evidence type="ECO:0000313" key="4">
    <source>
        <dbReference type="EMBL" id="CAB0036584.1"/>
    </source>
</evidence>
<organism evidence="4 5">
    <name type="scientific">Trichogramma brassicae</name>
    <dbReference type="NCBI Taxonomy" id="86971"/>
    <lineage>
        <taxon>Eukaryota</taxon>
        <taxon>Metazoa</taxon>
        <taxon>Ecdysozoa</taxon>
        <taxon>Arthropoda</taxon>
        <taxon>Hexapoda</taxon>
        <taxon>Insecta</taxon>
        <taxon>Pterygota</taxon>
        <taxon>Neoptera</taxon>
        <taxon>Endopterygota</taxon>
        <taxon>Hymenoptera</taxon>
        <taxon>Apocrita</taxon>
        <taxon>Proctotrupomorpha</taxon>
        <taxon>Chalcidoidea</taxon>
        <taxon>Trichogrammatidae</taxon>
        <taxon>Trichogramma</taxon>
    </lineage>
</organism>
<evidence type="ECO:0000256" key="2">
    <source>
        <dbReference type="SAM" id="MobiDB-lite"/>
    </source>
</evidence>
<dbReference type="Gene3D" id="4.10.60.10">
    <property type="entry name" value="Zinc finger, CCHC-type"/>
    <property type="match status" value="1"/>
</dbReference>
<feature type="compositionally biased region" description="Polar residues" evidence="2">
    <location>
        <begin position="193"/>
        <end position="205"/>
    </location>
</feature>
<proteinExistence type="predicted"/>
<feature type="domain" description="CCHC-type" evidence="3">
    <location>
        <begin position="661"/>
        <end position="676"/>
    </location>
</feature>
<feature type="compositionally biased region" description="Polar residues" evidence="2">
    <location>
        <begin position="620"/>
        <end position="630"/>
    </location>
</feature>
<sequence>MDWNDEVDGNLTRKPPKTTDEGKHAQAKRLEEEEKAQRDEEEKAQREEEERLMREREKEERAKLDDIQQAKLELAEHTQNPLVHLPPTTTPTSGTTFAKWMVPTATQASLYAAQMGAISKHATPFGTGEMKTPFALSLSPVPSEPEENIRGRDDGQARGSDTEAYPPRSPTWAARSTDPSHDTRRLPRVIDNGETTTKHQATTGAQPAERLAGRRTDAFVGATSRPAGRRRALTREADEAIHRVTAHGAQRRAGDVENPSSNRRDLSDARDRRRDLSYARERSAERRRDSRDTRDRRRDLSYARERSAERRDDSRDARDRRRDLSYARERGRAERRRDSRDARDRRRDLSYARERSAERRRDSGETRDRRRDLSYTRDPSPWRRRDSRDAHGRDRETGRARERSYEYRRRRSYTPERRREPSYSRDRRRDRSRADDTRRDPRDRDGYDDDRRQWVTGDHLTKILKDWKLNFAGNDSAKANAYLNRLRKCRMSARIDDDELMRTIPITLSDVADVWYYANYPKFRDWRDFEQSFRANFIGVQADYTVLCVVAKPRAGGGTMKFAPKVAALHQAGSTDSEKSSEATSSSPSRRKRNRGRGKGKATREAAAITAGASPPCNPSDGTASNAQARTSDEPRSRFVGACYTCSETGHHANKCPRRQCFSCKKTGHLAAACPEAPAPRKRNCQRCNEPNCDFETCQRCAPYRQAWENANAGRTSGSATSPPN</sequence>
<accession>A0A6H5ILG1</accession>
<feature type="region of interest" description="Disordered" evidence="2">
    <location>
        <begin position="131"/>
        <end position="451"/>
    </location>
</feature>
<name>A0A6H5ILG1_9HYME</name>
<keyword evidence="5" id="KW-1185">Reference proteome</keyword>
<feature type="compositionally biased region" description="Basic and acidic residues" evidence="2">
    <location>
        <begin position="17"/>
        <end position="63"/>
    </location>
</feature>
<dbReference type="GO" id="GO:0003676">
    <property type="term" value="F:nucleic acid binding"/>
    <property type="evidence" value="ECO:0007669"/>
    <property type="project" value="InterPro"/>
</dbReference>
<dbReference type="SMART" id="SM00343">
    <property type="entry name" value="ZnF_C2HC"/>
    <property type="match status" value="2"/>
</dbReference>
<feature type="region of interest" description="Disordered" evidence="2">
    <location>
        <begin position="571"/>
        <end position="633"/>
    </location>
</feature>
<dbReference type="EMBL" id="CADCXV010000821">
    <property type="protein sequence ID" value="CAB0036584.1"/>
    <property type="molecule type" value="Genomic_DNA"/>
</dbReference>
<keyword evidence="1" id="KW-0862">Zinc</keyword>
<dbReference type="AlphaFoldDB" id="A0A6H5ILG1"/>
<dbReference type="InterPro" id="IPR036875">
    <property type="entry name" value="Znf_CCHC_sf"/>
</dbReference>
<feature type="domain" description="CCHC-type" evidence="3">
    <location>
        <begin position="643"/>
        <end position="658"/>
    </location>
</feature>
<dbReference type="Pfam" id="PF00098">
    <property type="entry name" value="zf-CCHC"/>
    <property type="match status" value="2"/>
</dbReference>
<dbReference type="OrthoDB" id="3863715at2759"/>
<evidence type="ECO:0000259" key="3">
    <source>
        <dbReference type="PROSITE" id="PS50158"/>
    </source>
</evidence>
<evidence type="ECO:0000313" key="5">
    <source>
        <dbReference type="Proteomes" id="UP000479190"/>
    </source>
</evidence>
<dbReference type="Proteomes" id="UP000479190">
    <property type="component" value="Unassembled WGS sequence"/>
</dbReference>
<gene>
    <name evidence="4" type="ORF">TBRA_LOCUS8447</name>
</gene>
<keyword evidence="1" id="KW-0479">Metal-binding</keyword>
<feature type="compositionally biased region" description="Basic and acidic residues" evidence="2">
    <location>
        <begin position="147"/>
        <end position="156"/>
    </location>
</feature>
<dbReference type="GO" id="GO:0008270">
    <property type="term" value="F:zinc ion binding"/>
    <property type="evidence" value="ECO:0007669"/>
    <property type="project" value="UniProtKB-KW"/>
</dbReference>
<feature type="compositionally biased region" description="Basic and acidic residues" evidence="2">
    <location>
        <begin position="233"/>
        <end position="242"/>
    </location>
</feature>
<evidence type="ECO:0000256" key="1">
    <source>
        <dbReference type="PROSITE-ProRule" id="PRU00047"/>
    </source>
</evidence>
<keyword evidence="1" id="KW-0863">Zinc-finger</keyword>
<feature type="region of interest" description="Disordered" evidence="2">
    <location>
        <begin position="76"/>
        <end position="96"/>
    </location>
</feature>
<dbReference type="SUPFAM" id="SSF57756">
    <property type="entry name" value="Retrovirus zinc finger-like domains"/>
    <property type="match status" value="1"/>
</dbReference>
<feature type="region of interest" description="Disordered" evidence="2">
    <location>
        <begin position="1"/>
        <end position="63"/>
    </location>
</feature>
<protein>
    <recommendedName>
        <fullName evidence="3">CCHC-type domain-containing protein</fullName>
    </recommendedName>
</protein>
<feature type="compositionally biased region" description="Basic residues" evidence="2">
    <location>
        <begin position="589"/>
        <end position="601"/>
    </location>
</feature>
<feature type="compositionally biased region" description="Low complexity" evidence="2">
    <location>
        <begin position="86"/>
        <end position="96"/>
    </location>
</feature>
<dbReference type="InterPro" id="IPR001878">
    <property type="entry name" value="Znf_CCHC"/>
</dbReference>